<reference evidence="1" key="1">
    <citation type="journal article" date="2014" name="Front. Microbiol.">
        <title>High frequency of phylogenetically diverse reductive dehalogenase-homologous genes in deep subseafloor sedimentary metagenomes.</title>
        <authorList>
            <person name="Kawai M."/>
            <person name="Futagami T."/>
            <person name="Toyoda A."/>
            <person name="Takaki Y."/>
            <person name="Nishi S."/>
            <person name="Hori S."/>
            <person name="Arai W."/>
            <person name="Tsubouchi T."/>
            <person name="Morono Y."/>
            <person name="Uchiyama I."/>
            <person name="Ito T."/>
            <person name="Fujiyama A."/>
            <person name="Inagaki F."/>
            <person name="Takami H."/>
        </authorList>
    </citation>
    <scope>NUCLEOTIDE SEQUENCE</scope>
    <source>
        <strain evidence="1">Expedition CK06-06</strain>
    </source>
</reference>
<dbReference type="Gene3D" id="1.25.10.10">
    <property type="entry name" value="Leucine-rich Repeat Variant"/>
    <property type="match status" value="1"/>
</dbReference>
<accession>X0TXJ8</accession>
<sequence>LYQASRESHFRMQRMLTQALGGIGDEKAIPVLMNIAADPEVELATRNVAIEILAEKRTPEIIAMFADMLGDPATNLQLRDFALRAMGDIKEERLVLALLETYQLGRQEYYSLLNTLLTALGEFDDPVIKPTMLEIALSHDFPLSFRKQAVTNLANFNDPTVLDQVIPLLEEAENYHLRMEISALAEALLPGPEGKELLRRAALRAAKTWEGEQ</sequence>
<gene>
    <name evidence="1" type="ORF">S01H1_24757</name>
</gene>
<name>X0TXJ8_9ZZZZ</name>
<dbReference type="EMBL" id="BARS01014905">
    <property type="protein sequence ID" value="GAF97969.1"/>
    <property type="molecule type" value="Genomic_DNA"/>
</dbReference>
<dbReference type="SUPFAM" id="SSF48431">
    <property type="entry name" value="Lipovitellin-phosvitin complex, superhelical domain"/>
    <property type="match status" value="1"/>
</dbReference>
<dbReference type="InterPro" id="IPR011030">
    <property type="entry name" value="Lipovitellin_superhlx_dom"/>
</dbReference>
<dbReference type="InterPro" id="IPR004155">
    <property type="entry name" value="PBS_lyase_HEAT"/>
</dbReference>
<evidence type="ECO:0000313" key="1">
    <source>
        <dbReference type="EMBL" id="GAF97969.1"/>
    </source>
</evidence>
<feature type="non-terminal residue" evidence="1">
    <location>
        <position position="1"/>
    </location>
</feature>
<protein>
    <recommendedName>
        <fullName evidence="2">HEAT repeat domain-containing protein</fullName>
    </recommendedName>
</protein>
<organism evidence="1">
    <name type="scientific">marine sediment metagenome</name>
    <dbReference type="NCBI Taxonomy" id="412755"/>
    <lineage>
        <taxon>unclassified sequences</taxon>
        <taxon>metagenomes</taxon>
        <taxon>ecological metagenomes</taxon>
    </lineage>
</organism>
<dbReference type="AlphaFoldDB" id="X0TXJ8"/>
<proteinExistence type="predicted"/>
<dbReference type="Pfam" id="PF03130">
    <property type="entry name" value="HEAT_PBS"/>
    <property type="match status" value="1"/>
</dbReference>
<evidence type="ECO:0008006" key="2">
    <source>
        <dbReference type="Google" id="ProtNLM"/>
    </source>
</evidence>
<comment type="caution">
    <text evidence="1">The sequence shown here is derived from an EMBL/GenBank/DDBJ whole genome shotgun (WGS) entry which is preliminary data.</text>
</comment>
<dbReference type="InterPro" id="IPR011989">
    <property type="entry name" value="ARM-like"/>
</dbReference>